<evidence type="ECO:0000256" key="4">
    <source>
        <dbReference type="ARBA" id="ARBA00023136"/>
    </source>
</evidence>
<evidence type="ECO:0000256" key="2">
    <source>
        <dbReference type="ARBA" id="ARBA00022692"/>
    </source>
</evidence>
<evidence type="ECO:0000256" key="1">
    <source>
        <dbReference type="ARBA" id="ARBA00004167"/>
    </source>
</evidence>
<keyword evidence="7" id="KW-1185">Reference proteome</keyword>
<proteinExistence type="predicted"/>
<comment type="caution">
    <text evidence="6">The sequence shown here is derived from an EMBL/GenBank/DDBJ whole genome shotgun (WGS) entry which is preliminary data.</text>
</comment>
<keyword evidence="2" id="KW-0812">Transmembrane</keyword>
<reference evidence="6 7" key="1">
    <citation type="submission" date="2019-03" db="EMBL/GenBank/DDBJ databases">
        <title>Seongchinamella monodicae gen. nov., sp. nov., a novel member of the Gammaproteobacteria isolated from a tidal mudflat of beach.</title>
        <authorList>
            <person name="Yang H.G."/>
            <person name="Kang J.W."/>
            <person name="Lee S.D."/>
        </authorList>
    </citation>
    <scope>NUCLEOTIDE SEQUENCE [LARGE SCALE GENOMIC DNA]</scope>
    <source>
        <strain evidence="6 7">GH4-78</strain>
    </source>
</reference>
<dbReference type="GO" id="GO:0097347">
    <property type="term" value="C:TAM protein secretion complex"/>
    <property type="evidence" value="ECO:0007669"/>
    <property type="project" value="TreeGrafter"/>
</dbReference>
<dbReference type="GO" id="GO:0005886">
    <property type="term" value="C:plasma membrane"/>
    <property type="evidence" value="ECO:0007669"/>
    <property type="project" value="InterPro"/>
</dbReference>
<evidence type="ECO:0000313" key="7">
    <source>
        <dbReference type="Proteomes" id="UP000295554"/>
    </source>
</evidence>
<accession>A0A4R5LS08</accession>
<keyword evidence="3" id="KW-1133">Transmembrane helix</keyword>
<gene>
    <name evidence="6" type="ORF">E2F43_09175</name>
</gene>
<comment type="subcellular location">
    <subcellularLocation>
        <location evidence="1">Membrane</location>
        <topology evidence="1">Single-pass membrane protein</topology>
    </subcellularLocation>
</comment>
<dbReference type="Pfam" id="PF04357">
    <property type="entry name" value="TamB"/>
    <property type="match status" value="1"/>
</dbReference>
<feature type="domain" description="Translocation and assembly module TamB C-terminal" evidence="5">
    <location>
        <begin position="888"/>
        <end position="1220"/>
    </location>
</feature>
<dbReference type="Proteomes" id="UP000295554">
    <property type="component" value="Unassembled WGS sequence"/>
</dbReference>
<sequence>MKLLAWVAALLLLLCLLLVTLPFSSIGTRTLVLGLNQTGLVQVDYGSGSLFGELELTRVGLQLDTVELTLEGVDTHLDIDCFWQSAFCFDELRVQSLRLEVTEGESELNRADPELIEIPFIYRAPDLQVAQLYIGWPGGRWQQENLVADLQLAESVLEVFSLNVNSPGLFIDAGDSVDDGYQGFEPPAIYMPLELVVRNLEMTDAQVHVGEQAQQIDRLSLTASWREYALQLTELTVNSESLGRASVQGRVQFEDDWGLSLAADLTLADSGGELLARRPMQLGVQGDLRQLMVDLTATGDPGLAVELQANVLAAGLPFDGGVTARWPAATSLGEILASGGYWGQLVLTGPVTGRFEGTLETQQFNLIAGATGLGYAALQLQVAGSLSGTELELGLVDLTDRDSQSQLQATGVLNWGRDWNLVADVSSPGLALPGSEGRSAGSLAGTLKLLLAGNQESWSLRWKELDIAGDYLGLPAVAHGEGGINSQLQLLPGETQLDANGARLKVRAGEGVGAARLQFQLDDLGRWIAGAQGRIEITGSGTLGREELQLRGHAENIQLQGVDLGRVNLDLDYAGKEQRLAASLQAPAIGSSGYELREVALVVDGSFASHRLQLTSAGDVSGTLQVEGTVASGQWSGQLAPARLATGSGDWLLEETVGLGWLAEMNQLAVAPHCWRHSEFSLCAGPAGIGGSGNLNLDLVGNVRAFNGLLPRGFRIGGQLDASLDAAWQPGERMQLEAAVKARDMRATRHYGLGERVSVEWQAMDLMLARQDDDSLAVTGAIIRDNLQVLTLDGSLPASAQGTIAGSLTLDSLQLSMLSPWVTELAELGGSLSGELVLSGTPLEPLATGNLRLRDGRMVAVANPTVLSDLALDLRLDGEQAELAGTANLGEGAIALQGQITTQPQLQVQLTVNGERHLILLPPASEVLVSEELTLFMTEELLDVQGEVQVHEGVLRHEELPAGSVGMSREVVVVDTRGNVITQERQFDLSADVWVRIKDRFQVEGEGLRATLGGDLRVVAERGKDPQVFGNLNLIGGELEAYRQRLQIRSGTIAFSGPIDNPALNITAERDIRADNVSVGARLQGTLDEPVLEVYSDPVMPQGEVMSYLVRGRGLDAGAGADGTALALSMGASVVNRSGIVDQLNRLPLINDVAFGASGDEDDTAATVSGYIGNRLYLSFGRGLYQPINVLTARLYLQSRLWLEVVSELENSADLYYSFDID</sequence>
<dbReference type="EMBL" id="SMSE01000002">
    <property type="protein sequence ID" value="TDG13683.1"/>
    <property type="molecule type" value="Genomic_DNA"/>
</dbReference>
<dbReference type="InterPro" id="IPR007452">
    <property type="entry name" value="TamB_C"/>
</dbReference>
<keyword evidence="4" id="KW-0472">Membrane</keyword>
<evidence type="ECO:0000313" key="6">
    <source>
        <dbReference type="EMBL" id="TDG13683.1"/>
    </source>
</evidence>
<name>A0A4R5LS08_9GAMM</name>
<dbReference type="GO" id="GO:0009306">
    <property type="term" value="P:protein secretion"/>
    <property type="evidence" value="ECO:0007669"/>
    <property type="project" value="InterPro"/>
</dbReference>
<dbReference type="OrthoDB" id="5555605at2"/>
<protein>
    <recommendedName>
        <fullName evidence="5">Translocation and assembly module TamB C-terminal domain-containing protein</fullName>
    </recommendedName>
</protein>
<dbReference type="RefSeq" id="WP_133211893.1">
    <property type="nucleotide sequence ID" value="NZ_SMSE01000002.1"/>
</dbReference>
<evidence type="ECO:0000256" key="3">
    <source>
        <dbReference type="ARBA" id="ARBA00022989"/>
    </source>
</evidence>
<dbReference type="PANTHER" id="PTHR36985">
    <property type="entry name" value="TRANSLOCATION AND ASSEMBLY MODULE SUBUNIT TAMB"/>
    <property type="match status" value="1"/>
</dbReference>
<evidence type="ECO:0000259" key="5">
    <source>
        <dbReference type="Pfam" id="PF04357"/>
    </source>
</evidence>
<organism evidence="6 7">
    <name type="scientific">Seongchinamella unica</name>
    <dbReference type="NCBI Taxonomy" id="2547392"/>
    <lineage>
        <taxon>Bacteria</taxon>
        <taxon>Pseudomonadati</taxon>
        <taxon>Pseudomonadota</taxon>
        <taxon>Gammaproteobacteria</taxon>
        <taxon>Cellvibrionales</taxon>
        <taxon>Halieaceae</taxon>
        <taxon>Seongchinamella</taxon>
    </lineage>
</organism>
<dbReference type="AlphaFoldDB" id="A0A4R5LS08"/>
<dbReference type="PANTHER" id="PTHR36985:SF1">
    <property type="entry name" value="TRANSLOCATION AND ASSEMBLY MODULE SUBUNIT TAMB"/>
    <property type="match status" value="1"/>
</dbReference>